<feature type="compositionally biased region" description="Polar residues" evidence="1">
    <location>
        <begin position="46"/>
        <end position="62"/>
    </location>
</feature>
<name>A0A1J5PQX6_9ZZZZ</name>
<protein>
    <submittedName>
        <fullName evidence="2">Uncharacterized protein</fullName>
    </submittedName>
</protein>
<feature type="region of interest" description="Disordered" evidence="1">
    <location>
        <begin position="1"/>
        <end position="91"/>
    </location>
</feature>
<proteinExistence type="predicted"/>
<feature type="region of interest" description="Disordered" evidence="1">
    <location>
        <begin position="132"/>
        <end position="183"/>
    </location>
</feature>
<evidence type="ECO:0000313" key="2">
    <source>
        <dbReference type="EMBL" id="OIQ70135.1"/>
    </source>
</evidence>
<dbReference type="AlphaFoldDB" id="A0A1J5PQX6"/>
<sequence>MNMRLAQCQGGQQQQDKSANQLVKQGLGGRRLGQTGAADHHRCSGPHNTAQQGQHVTQQSVGRRTGAGRTVTAPHESQCHTGKSQSDAQPLHRIKPLGWQFEVQPQGDEDRCGVQEHRAVGGVGIAQRLAEQQKFKSEQESGQPARAPAPANNRYPLLAPKHQQANRQRRQARTHRDHHDRGNIGCRHFQYRLLQAPDHAQDEHGDGGAAIKFFARVHGSPGVFCRVQKSQSSSKAAPW</sequence>
<evidence type="ECO:0000256" key="1">
    <source>
        <dbReference type="SAM" id="MobiDB-lite"/>
    </source>
</evidence>
<feature type="compositionally biased region" description="Basic residues" evidence="1">
    <location>
        <begin position="167"/>
        <end position="176"/>
    </location>
</feature>
<feature type="compositionally biased region" description="Low complexity" evidence="1">
    <location>
        <begin position="144"/>
        <end position="166"/>
    </location>
</feature>
<comment type="caution">
    <text evidence="2">The sequence shown here is derived from an EMBL/GenBank/DDBJ whole genome shotgun (WGS) entry which is preliminary data.</text>
</comment>
<gene>
    <name evidence="2" type="ORF">GALL_482540</name>
</gene>
<reference evidence="2" key="1">
    <citation type="submission" date="2016-10" db="EMBL/GenBank/DDBJ databases">
        <title>Sequence of Gallionella enrichment culture.</title>
        <authorList>
            <person name="Poehlein A."/>
            <person name="Muehling M."/>
            <person name="Daniel R."/>
        </authorList>
    </citation>
    <scope>NUCLEOTIDE SEQUENCE</scope>
</reference>
<feature type="compositionally biased region" description="Polar residues" evidence="1">
    <location>
        <begin position="79"/>
        <end position="88"/>
    </location>
</feature>
<organism evidence="2">
    <name type="scientific">mine drainage metagenome</name>
    <dbReference type="NCBI Taxonomy" id="410659"/>
    <lineage>
        <taxon>unclassified sequences</taxon>
        <taxon>metagenomes</taxon>
        <taxon>ecological metagenomes</taxon>
    </lineage>
</organism>
<dbReference type="EMBL" id="MLJW01004347">
    <property type="protein sequence ID" value="OIQ70135.1"/>
    <property type="molecule type" value="Genomic_DNA"/>
</dbReference>
<accession>A0A1J5PQX6</accession>